<evidence type="ECO:0000313" key="12">
    <source>
        <dbReference type="Proteomes" id="UP000013165"/>
    </source>
</evidence>
<dbReference type="Gene3D" id="1.20.1250.20">
    <property type="entry name" value="MFS general substrate transporter like domains"/>
    <property type="match status" value="2"/>
</dbReference>
<dbReference type="HOGENOM" id="CLU_053107_0_0_6"/>
<dbReference type="PATRIC" id="fig|626887.3.peg.1041"/>
<accession>N6X110</accession>
<feature type="domain" description="Major facilitator superfamily (MFS) profile" evidence="10">
    <location>
        <begin position="1"/>
        <end position="375"/>
    </location>
</feature>
<organism evidence="11 12">
    <name type="scientific">Marinobacter nanhaiticus D15-8W</name>
    <dbReference type="NCBI Taxonomy" id="626887"/>
    <lineage>
        <taxon>Bacteria</taxon>
        <taxon>Pseudomonadati</taxon>
        <taxon>Pseudomonadota</taxon>
        <taxon>Gammaproteobacteria</taxon>
        <taxon>Pseudomonadales</taxon>
        <taxon>Marinobacteraceae</taxon>
        <taxon>Marinobacter</taxon>
    </lineage>
</organism>
<dbReference type="GO" id="GO:0005886">
    <property type="term" value="C:plasma membrane"/>
    <property type="evidence" value="ECO:0007669"/>
    <property type="project" value="UniProtKB-SubCell"/>
</dbReference>
<evidence type="ECO:0000256" key="2">
    <source>
        <dbReference type="ARBA" id="ARBA00004651"/>
    </source>
</evidence>
<dbReference type="PANTHER" id="PTHR23517:SF3">
    <property type="entry name" value="INTEGRAL MEMBRANE TRANSPORT PROTEIN"/>
    <property type="match status" value="1"/>
</dbReference>
<protein>
    <submittedName>
        <fullName evidence="11">MFS transporter</fullName>
    </submittedName>
</protein>
<evidence type="ECO:0000256" key="1">
    <source>
        <dbReference type="ARBA" id="ARBA00003279"/>
    </source>
</evidence>
<feature type="transmembrane region" description="Helical" evidence="9">
    <location>
        <begin position="262"/>
        <end position="279"/>
    </location>
</feature>
<keyword evidence="8 9" id="KW-0472">Membrane</keyword>
<dbReference type="InterPro" id="IPR050171">
    <property type="entry name" value="MFS_Transporters"/>
</dbReference>
<evidence type="ECO:0000256" key="3">
    <source>
        <dbReference type="ARBA" id="ARBA00007520"/>
    </source>
</evidence>
<keyword evidence="5" id="KW-1003">Cell membrane</keyword>
<feature type="transmembrane region" description="Helical" evidence="9">
    <location>
        <begin position="224"/>
        <end position="242"/>
    </location>
</feature>
<evidence type="ECO:0000256" key="9">
    <source>
        <dbReference type="SAM" id="Phobius"/>
    </source>
</evidence>
<keyword evidence="12" id="KW-1185">Reference proteome</keyword>
<keyword evidence="6 9" id="KW-0812">Transmembrane</keyword>
<reference evidence="11 12" key="1">
    <citation type="journal article" date="2013" name="Genome Announc.">
        <title>Genome Sequence of the Polycyclic Aromatic Hydrocarbon-Degrading Bacterium Strain Marinobacter nanhaiticus D15-8WT.</title>
        <authorList>
            <person name="Cui Z."/>
            <person name="Gao W."/>
            <person name="Li Q."/>
            <person name="Xu G."/>
            <person name="Zheng L."/>
        </authorList>
    </citation>
    <scope>NUCLEOTIDE SEQUENCE [LARGE SCALE GENOMIC DNA]</scope>
    <source>
        <strain evidence="11 12">D15-8W</strain>
    </source>
</reference>
<feature type="transmembrane region" description="Helical" evidence="9">
    <location>
        <begin position="83"/>
        <end position="105"/>
    </location>
</feature>
<dbReference type="InterPro" id="IPR001958">
    <property type="entry name" value="Tet-R_TetA/multi-R_MdtG-like"/>
</dbReference>
<comment type="caution">
    <text evidence="11">The sequence shown here is derived from an EMBL/GenBank/DDBJ whole genome shotgun (WGS) entry which is preliminary data.</text>
</comment>
<evidence type="ECO:0000256" key="7">
    <source>
        <dbReference type="ARBA" id="ARBA00022989"/>
    </source>
</evidence>
<feature type="transmembrane region" description="Helical" evidence="9">
    <location>
        <begin position="285"/>
        <end position="310"/>
    </location>
</feature>
<sequence length="376" mass="38641">MTAAFVAQAMLLVAIPVYALDLDASPLELGAIFAAPAVLPLFFAIPMGGFVTRRGGRLSIIVGALIAALGVCLILLFPSIIGLFAAQLLIGIAQMQMVLAAQTVVSSLGTGKTLENYFGWYTTWLSGGQVLGPLLAGGLIDLYGTPEPAFYAMVLLSLIGAFLALGLVGDARQGRTTNRAVSGFRAQGRLLKTSRGVQVSIAVTMAAMFALTAHGSYLPVYLDGLGMGASTIGVLVSLRAIASMLVRPFTSRIISILGGRETTVLVSVAAMTVGLAFTGSVHTVVILGILSALVGIGAGLSQPLSMVLLAESVNSEQRSGALGMRLMGNRAVKLVAPLVFGAVFAAAGFGVAFMVGGVIVGVCGVLLFWIVRRLGV</sequence>
<dbReference type="PRINTS" id="PR01035">
    <property type="entry name" value="TCRTETA"/>
</dbReference>
<feature type="transmembrane region" description="Helical" evidence="9">
    <location>
        <begin position="117"/>
        <end position="143"/>
    </location>
</feature>
<dbReference type="PROSITE" id="PS50850">
    <property type="entry name" value="MFS"/>
    <property type="match status" value="1"/>
</dbReference>
<dbReference type="GO" id="GO:0022857">
    <property type="term" value="F:transmembrane transporter activity"/>
    <property type="evidence" value="ECO:0007669"/>
    <property type="project" value="InterPro"/>
</dbReference>
<evidence type="ECO:0000256" key="6">
    <source>
        <dbReference type="ARBA" id="ARBA00022692"/>
    </source>
</evidence>
<evidence type="ECO:0000313" key="11">
    <source>
        <dbReference type="EMBL" id="ENO14733.2"/>
    </source>
</evidence>
<dbReference type="InterPro" id="IPR036259">
    <property type="entry name" value="MFS_trans_sf"/>
</dbReference>
<feature type="transmembrane region" description="Helical" evidence="9">
    <location>
        <begin position="331"/>
        <end position="347"/>
    </location>
</feature>
<dbReference type="EMBL" id="APLQ01000011">
    <property type="protein sequence ID" value="ENO14733.2"/>
    <property type="molecule type" value="Genomic_DNA"/>
</dbReference>
<comment type="function">
    <text evidence="1">Resistance to tetracycline by an active tetracycline efflux. This is an energy-dependent process that decreases the accumulation of the antibiotic in whole cells. This protein functions as a metal-tetracycline/H(+) antiporter.</text>
</comment>
<feature type="transmembrane region" description="Helical" evidence="9">
    <location>
        <begin position="58"/>
        <end position="77"/>
    </location>
</feature>
<dbReference type="AlphaFoldDB" id="N6X110"/>
<proteinExistence type="inferred from homology"/>
<feature type="transmembrane region" description="Helical" evidence="9">
    <location>
        <begin position="29"/>
        <end position="51"/>
    </location>
</feature>
<dbReference type="InterPro" id="IPR011701">
    <property type="entry name" value="MFS"/>
</dbReference>
<dbReference type="InterPro" id="IPR020846">
    <property type="entry name" value="MFS_dom"/>
</dbReference>
<feature type="transmembrane region" description="Helical" evidence="9">
    <location>
        <begin position="199"/>
        <end position="218"/>
    </location>
</feature>
<keyword evidence="7 9" id="KW-1133">Transmembrane helix</keyword>
<evidence type="ECO:0000259" key="10">
    <source>
        <dbReference type="PROSITE" id="PS50850"/>
    </source>
</evidence>
<dbReference type="OrthoDB" id="6362084at2"/>
<dbReference type="eggNOG" id="COG2814">
    <property type="taxonomic scope" value="Bacteria"/>
</dbReference>
<dbReference type="Proteomes" id="UP000013165">
    <property type="component" value="Unassembled WGS sequence"/>
</dbReference>
<comment type="similarity">
    <text evidence="3">Belongs to the major facilitator superfamily. TCR/Tet family.</text>
</comment>
<feature type="transmembrane region" description="Helical" evidence="9">
    <location>
        <begin position="353"/>
        <end position="371"/>
    </location>
</feature>
<evidence type="ECO:0000256" key="4">
    <source>
        <dbReference type="ARBA" id="ARBA00022448"/>
    </source>
</evidence>
<keyword evidence="4" id="KW-0813">Transport</keyword>
<dbReference type="Pfam" id="PF07690">
    <property type="entry name" value="MFS_1"/>
    <property type="match status" value="1"/>
</dbReference>
<gene>
    <name evidence="11" type="ORF">J057_05261</name>
</gene>
<dbReference type="STRING" id="626887.J057_05261"/>
<name>N6X110_9GAMM</name>
<evidence type="ECO:0000256" key="8">
    <source>
        <dbReference type="ARBA" id="ARBA00023136"/>
    </source>
</evidence>
<comment type="subcellular location">
    <subcellularLocation>
        <location evidence="2">Cell membrane</location>
        <topology evidence="2">Multi-pass membrane protein</topology>
    </subcellularLocation>
</comment>
<dbReference type="SUPFAM" id="SSF103473">
    <property type="entry name" value="MFS general substrate transporter"/>
    <property type="match status" value="1"/>
</dbReference>
<evidence type="ECO:0000256" key="5">
    <source>
        <dbReference type="ARBA" id="ARBA00022475"/>
    </source>
</evidence>
<feature type="transmembrane region" description="Helical" evidence="9">
    <location>
        <begin position="149"/>
        <end position="169"/>
    </location>
</feature>
<dbReference type="InterPro" id="IPR005829">
    <property type="entry name" value="Sugar_transporter_CS"/>
</dbReference>
<dbReference type="PANTHER" id="PTHR23517">
    <property type="entry name" value="RESISTANCE PROTEIN MDTM, PUTATIVE-RELATED-RELATED"/>
    <property type="match status" value="1"/>
</dbReference>
<dbReference type="PROSITE" id="PS00217">
    <property type="entry name" value="SUGAR_TRANSPORT_2"/>
    <property type="match status" value="1"/>
</dbReference>